<feature type="domain" description="Transposase IS116/IS110/IS902 C-terminal" evidence="2">
    <location>
        <begin position="207"/>
        <end position="292"/>
    </location>
</feature>
<evidence type="ECO:0000313" key="4">
    <source>
        <dbReference type="Proteomes" id="UP001142592"/>
    </source>
</evidence>
<dbReference type="Proteomes" id="UP001142592">
    <property type="component" value="Unassembled WGS sequence"/>
</dbReference>
<keyword evidence="4" id="KW-1185">Reference proteome</keyword>
<organism evidence="3 4">
    <name type="scientific">Pedobacter agri</name>
    <dbReference type="NCBI Taxonomy" id="454586"/>
    <lineage>
        <taxon>Bacteria</taxon>
        <taxon>Pseudomonadati</taxon>
        <taxon>Bacteroidota</taxon>
        <taxon>Sphingobacteriia</taxon>
        <taxon>Sphingobacteriales</taxon>
        <taxon>Sphingobacteriaceae</taxon>
        <taxon>Pedobacter</taxon>
    </lineage>
</organism>
<evidence type="ECO:0000313" key="3">
    <source>
        <dbReference type="EMBL" id="MCX3264957.1"/>
    </source>
</evidence>
<dbReference type="Pfam" id="PF01548">
    <property type="entry name" value="DEDD_Tnp_IS110"/>
    <property type="match status" value="1"/>
</dbReference>
<feature type="domain" description="Transposase IS110-like N-terminal" evidence="1">
    <location>
        <begin position="8"/>
        <end position="156"/>
    </location>
</feature>
<proteinExistence type="predicted"/>
<protein>
    <submittedName>
        <fullName evidence="3">IS110 family transposase</fullName>
    </submittedName>
</protein>
<dbReference type="GO" id="GO:0003677">
    <property type="term" value="F:DNA binding"/>
    <property type="evidence" value="ECO:0007669"/>
    <property type="project" value="InterPro"/>
</dbReference>
<dbReference type="NCBIfam" id="NF033542">
    <property type="entry name" value="transpos_IS110"/>
    <property type="match status" value="1"/>
</dbReference>
<accession>A0A9X3I8L6</accession>
<comment type="caution">
    <text evidence="3">The sequence shown here is derived from an EMBL/GenBank/DDBJ whole genome shotgun (WGS) entry which is preliminary data.</text>
</comment>
<gene>
    <name evidence="3" type="ORF">OQZ29_09385</name>
</gene>
<name>A0A9X3I8L6_9SPHI</name>
<dbReference type="AlphaFoldDB" id="A0A9X3I8L6"/>
<sequence length="344" mass="39452">MKRYKYFIGIDVSKLTLDFAIMNVEKLIYHKKIANDDTAIASMLVELKEINGFKLSNSVFGMEHTGIYSNKILSILERKKANIVYENPTHIKNSLGNLRGKNDKLDSIRIATYLKKLKDDLRLWQGKRKIIQELASLVALRDRLARTKRALKTPLKEDHLFVSTKFAIQNEKFSSRTINGLEADIHILDETINLLCLSDPKIKRMMDIITSIPCVGHFTALQMIITSNEFETISSPKQFAAYAGLAPYPKQSGTGLQSRSRVSNIANKKMKTLLHTCAMLSNRFVPEMQAYFKRKTEIEGKPKMLVFNAIRSKLVLRVFSCIKQNRLYTKDYDYTSEKLTQEIT</sequence>
<dbReference type="PANTHER" id="PTHR33055:SF3">
    <property type="entry name" value="PUTATIVE TRANSPOSASE FOR IS117-RELATED"/>
    <property type="match status" value="1"/>
</dbReference>
<dbReference type="GO" id="GO:0006313">
    <property type="term" value="P:DNA transposition"/>
    <property type="evidence" value="ECO:0007669"/>
    <property type="project" value="InterPro"/>
</dbReference>
<reference evidence="3" key="1">
    <citation type="submission" date="2022-11" db="EMBL/GenBank/DDBJ databases">
        <authorList>
            <person name="Graham C."/>
            <person name="Newman J.D."/>
        </authorList>
    </citation>
    <scope>NUCLEOTIDE SEQUENCE</scope>
    <source>
        <strain evidence="3">DSM 19486</strain>
    </source>
</reference>
<dbReference type="RefSeq" id="WP_010599881.1">
    <property type="nucleotide sequence ID" value="NZ_JAPJUH010000003.1"/>
</dbReference>
<dbReference type="PANTHER" id="PTHR33055">
    <property type="entry name" value="TRANSPOSASE FOR INSERTION SEQUENCE ELEMENT IS1111A"/>
    <property type="match status" value="1"/>
</dbReference>
<dbReference type="Pfam" id="PF02371">
    <property type="entry name" value="Transposase_20"/>
    <property type="match status" value="1"/>
</dbReference>
<dbReference type="InterPro" id="IPR047650">
    <property type="entry name" value="Transpos_IS110"/>
</dbReference>
<dbReference type="InterPro" id="IPR002525">
    <property type="entry name" value="Transp_IS110-like_N"/>
</dbReference>
<evidence type="ECO:0000259" key="2">
    <source>
        <dbReference type="Pfam" id="PF02371"/>
    </source>
</evidence>
<dbReference type="EMBL" id="JAPJUH010000003">
    <property type="protein sequence ID" value="MCX3264957.1"/>
    <property type="molecule type" value="Genomic_DNA"/>
</dbReference>
<dbReference type="InterPro" id="IPR003346">
    <property type="entry name" value="Transposase_20"/>
</dbReference>
<evidence type="ECO:0000259" key="1">
    <source>
        <dbReference type="Pfam" id="PF01548"/>
    </source>
</evidence>
<dbReference type="GO" id="GO:0004803">
    <property type="term" value="F:transposase activity"/>
    <property type="evidence" value="ECO:0007669"/>
    <property type="project" value="InterPro"/>
</dbReference>